<dbReference type="PANTHER" id="PTHR44936:SF5">
    <property type="entry name" value="SENSOR HISTIDINE KINASE ENVZ"/>
    <property type="match status" value="1"/>
</dbReference>
<dbReference type="InterPro" id="IPR003661">
    <property type="entry name" value="HisK_dim/P_dom"/>
</dbReference>
<dbReference type="Pfam" id="PF00512">
    <property type="entry name" value="HisKA"/>
    <property type="match status" value="1"/>
</dbReference>
<dbReference type="InterPro" id="IPR036097">
    <property type="entry name" value="HisK_dim/P_sf"/>
</dbReference>
<evidence type="ECO:0000259" key="15">
    <source>
        <dbReference type="PROSITE" id="PS50109"/>
    </source>
</evidence>
<evidence type="ECO:0000313" key="17">
    <source>
        <dbReference type="Proteomes" id="UP001271890"/>
    </source>
</evidence>
<dbReference type="SUPFAM" id="SSF47384">
    <property type="entry name" value="Homodimeric domain of signal transducing histidine kinase"/>
    <property type="match status" value="1"/>
</dbReference>
<evidence type="ECO:0000256" key="4">
    <source>
        <dbReference type="ARBA" id="ARBA00022475"/>
    </source>
</evidence>
<evidence type="ECO:0000256" key="2">
    <source>
        <dbReference type="ARBA" id="ARBA00004429"/>
    </source>
</evidence>
<dbReference type="Gene3D" id="3.30.565.10">
    <property type="entry name" value="Histidine kinase-like ATPase, C-terminal domain"/>
    <property type="match status" value="1"/>
</dbReference>
<dbReference type="InterPro" id="IPR036890">
    <property type="entry name" value="HATPase_C_sf"/>
</dbReference>
<evidence type="ECO:0000256" key="9">
    <source>
        <dbReference type="ARBA" id="ARBA00022777"/>
    </source>
</evidence>
<feature type="transmembrane region" description="Helical" evidence="14">
    <location>
        <begin position="12"/>
        <end position="41"/>
    </location>
</feature>
<evidence type="ECO:0000256" key="12">
    <source>
        <dbReference type="ARBA" id="ARBA00023136"/>
    </source>
</evidence>
<keyword evidence="8 14" id="KW-0812">Transmembrane</keyword>
<keyword evidence="12 14" id="KW-0472">Membrane</keyword>
<evidence type="ECO:0000256" key="3">
    <source>
        <dbReference type="ARBA" id="ARBA00012438"/>
    </source>
</evidence>
<dbReference type="PANTHER" id="PTHR44936">
    <property type="entry name" value="SENSOR PROTEIN CREC"/>
    <property type="match status" value="1"/>
</dbReference>
<feature type="domain" description="Histidine kinase" evidence="15">
    <location>
        <begin position="148"/>
        <end position="367"/>
    </location>
</feature>
<keyword evidence="5" id="KW-0997">Cell inner membrane</keyword>
<organism evidence="16 17">
    <name type="scientific">Xenorhabdus santafensis</name>
    <dbReference type="NCBI Taxonomy" id="2582833"/>
    <lineage>
        <taxon>Bacteria</taxon>
        <taxon>Pseudomonadati</taxon>
        <taxon>Pseudomonadota</taxon>
        <taxon>Gammaproteobacteria</taxon>
        <taxon>Enterobacterales</taxon>
        <taxon>Morganellaceae</taxon>
        <taxon>Xenorhabdus</taxon>
    </lineage>
</organism>
<keyword evidence="10 14" id="KW-1133">Transmembrane helix</keyword>
<dbReference type="Pfam" id="PF02518">
    <property type="entry name" value="HATPase_c"/>
    <property type="match status" value="1"/>
</dbReference>
<dbReference type="SUPFAM" id="SSF55874">
    <property type="entry name" value="ATPase domain of HSP90 chaperone/DNA topoisomerase II/histidine kinase"/>
    <property type="match status" value="1"/>
</dbReference>
<evidence type="ECO:0000313" key="16">
    <source>
        <dbReference type="EMBL" id="MDX7986130.1"/>
    </source>
</evidence>
<dbReference type="Gene3D" id="1.10.287.130">
    <property type="match status" value="1"/>
</dbReference>
<sequence length="371" mass="40728">MRKQRISSCPLLSSVLYAVLTLFLVLALSLMMTGLLGSLLTDYPLADLLVNVEKRSFSTEFPYLFIGVFTGACVVALSVCAAFWRYLHIQKRALKTIQKAILHIGEKKGAKPLPAAGAPAVRSVMQAVNQLSDRLASQDSDRAVLLGGVSHDLRTPLTRIRLAMEMMEGKDEFLTESIYQDIEECNAIIDQFIDYQRAGQEMPKSRCELNELLAAAIKSETVIKPETTVSPAQGNHVGIEKNLSAHPIFVMADPLSIKRVIANMFTNAQRYGNGWVRISSGTTEKFGWFQVEDNGAGMTKEEAAILFQPFMQGGRIRNANNDGNTSSGAGLGLAIIRRIIDCHAGYIEVNKSEKEGLSIRAYLPLDTKSGQ</sequence>
<name>A0ABU4S784_9GAMM</name>
<evidence type="ECO:0000256" key="14">
    <source>
        <dbReference type="SAM" id="Phobius"/>
    </source>
</evidence>
<keyword evidence="17" id="KW-1185">Reference proteome</keyword>
<evidence type="ECO:0000256" key="6">
    <source>
        <dbReference type="ARBA" id="ARBA00022553"/>
    </source>
</evidence>
<evidence type="ECO:0000256" key="10">
    <source>
        <dbReference type="ARBA" id="ARBA00022989"/>
    </source>
</evidence>
<dbReference type="InterPro" id="IPR004358">
    <property type="entry name" value="Sig_transdc_His_kin-like_C"/>
</dbReference>
<accession>A0ABU4S784</accession>
<keyword evidence="7" id="KW-0808">Transferase</keyword>
<keyword evidence="4" id="KW-1003">Cell membrane</keyword>
<dbReference type="InterPro" id="IPR050980">
    <property type="entry name" value="2C_sensor_his_kinase"/>
</dbReference>
<dbReference type="CDD" id="cd00082">
    <property type="entry name" value="HisKA"/>
    <property type="match status" value="1"/>
</dbReference>
<proteinExistence type="predicted"/>
<comment type="caution">
    <text evidence="16">The sequence shown here is derived from an EMBL/GenBank/DDBJ whole genome shotgun (WGS) entry which is preliminary data.</text>
</comment>
<comment type="subcellular location">
    <subcellularLocation>
        <location evidence="2">Cell inner membrane</location>
        <topology evidence="2">Multi-pass membrane protein</topology>
    </subcellularLocation>
</comment>
<keyword evidence="11" id="KW-0902">Two-component regulatory system</keyword>
<evidence type="ECO:0000256" key="8">
    <source>
        <dbReference type="ARBA" id="ARBA00022692"/>
    </source>
</evidence>
<evidence type="ECO:0000256" key="13">
    <source>
        <dbReference type="ARBA" id="ARBA00041011"/>
    </source>
</evidence>
<evidence type="ECO:0000256" key="7">
    <source>
        <dbReference type="ARBA" id="ARBA00022679"/>
    </source>
</evidence>
<dbReference type="PROSITE" id="PS50109">
    <property type="entry name" value="HIS_KIN"/>
    <property type="match status" value="1"/>
</dbReference>
<dbReference type="SMART" id="SM00387">
    <property type="entry name" value="HATPase_c"/>
    <property type="match status" value="1"/>
</dbReference>
<feature type="transmembrane region" description="Helical" evidence="14">
    <location>
        <begin position="61"/>
        <end position="87"/>
    </location>
</feature>
<protein>
    <recommendedName>
        <fullName evidence="13">Sensor histidine kinase EnvZ</fullName>
        <ecNumber evidence="3">2.7.13.3</ecNumber>
    </recommendedName>
</protein>
<dbReference type="RefSeq" id="WP_319928577.1">
    <property type="nucleotide sequence ID" value="NZ_VCDN01000011.1"/>
</dbReference>
<dbReference type="SMART" id="SM00388">
    <property type="entry name" value="HisKA"/>
    <property type="match status" value="1"/>
</dbReference>
<dbReference type="EMBL" id="VCDN01000011">
    <property type="protein sequence ID" value="MDX7986130.1"/>
    <property type="molecule type" value="Genomic_DNA"/>
</dbReference>
<keyword evidence="9" id="KW-0418">Kinase</keyword>
<comment type="catalytic activity">
    <reaction evidence="1">
        <text>ATP + protein L-histidine = ADP + protein N-phospho-L-histidine.</text>
        <dbReference type="EC" id="2.7.13.3"/>
    </reaction>
</comment>
<dbReference type="InterPro" id="IPR003594">
    <property type="entry name" value="HATPase_dom"/>
</dbReference>
<evidence type="ECO:0000256" key="5">
    <source>
        <dbReference type="ARBA" id="ARBA00022519"/>
    </source>
</evidence>
<reference evidence="17" key="1">
    <citation type="journal article" date="2024" name="Toxins">
        <title>Genome Sequence Analysis of Native Xenorhabdus Strains Isolated from Entomopathogenic Nematodes in Argentina.</title>
        <authorList>
            <person name="Palma L."/>
            <person name="Frizzo L."/>
            <person name="Kaiser S."/>
            <person name="Berry C."/>
            <person name="Caballero P."/>
            <person name="Bode H.B."/>
            <person name="Del Valle E.E."/>
        </authorList>
    </citation>
    <scope>NUCLEOTIDE SEQUENCE [LARGE SCALE GENOMIC DNA]</scope>
    <source>
        <strain evidence="17">12</strain>
    </source>
</reference>
<keyword evidence="6" id="KW-0597">Phosphoprotein</keyword>
<gene>
    <name evidence="16" type="ORF">FE392_02100</name>
</gene>
<dbReference type="InterPro" id="IPR005467">
    <property type="entry name" value="His_kinase_dom"/>
</dbReference>
<dbReference type="EC" id="2.7.13.3" evidence="3"/>
<dbReference type="PRINTS" id="PR00344">
    <property type="entry name" value="BCTRLSENSOR"/>
</dbReference>
<dbReference type="Proteomes" id="UP001271890">
    <property type="component" value="Unassembled WGS sequence"/>
</dbReference>
<evidence type="ECO:0000256" key="1">
    <source>
        <dbReference type="ARBA" id="ARBA00000085"/>
    </source>
</evidence>
<evidence type="ECO:0000256" key="11">
    <source>
        <dbReference type="ARBA" id="ARBA00023012"/>
    </source>
</evidence>